<dbReference type="AlphaFoldDB" id="Q6IJ82"/>
<dbReference type="EMBL" id="BK002834">
    <property type="protein sequence ID" value="DAA04339.1"/>
    <property type="molecule type" value="Genomic_DNA"/>
</dbReference>
<feature type="compositionally biased region" description="Acidic residues" evidence="1">
    <location>
        <begin position="46"/>
        <end position="58"/>
    </location>
</feature>
<sequence>MYKKLITVPHTPKESENKIPGQTPRGRLDLGQDNPQILDPRRPAFNDDDDDDGGDDDDQPSRWCSCYGGSVVRWCRPLPTLKSIDSTLLLIFHNFCGGQRLAALCVHYGALKPQLHGHVKLIYLCGKKGRLPSRTGIAGIIPIPKQRQLNG</sequence>
<reference evidence="2" key="1">
    <citation type="journal article" date="2003" name="Genome Biol.">
        <title>An integrated gene annotation and transcriptional profiling approach towards the full gene content of the Drosophila genome.</title>
        <authorList>
            <person name="Hild M."/>
            <person name="Beckmann B."/>
            <person name="Haas S.A."/>
            <person name="Koch B."/>
            <person name="Solovyev V."/>
            <person name="Busold C."/>
            <person name="Fellenberg K."/>
            <person name="Boutros M."/>
            <person name="Vingron M."/>
            <person name="Sauer F."/>
            <person name="Hoheisel J.D."/>
            <person name="Paro R."/>
        </authorList>
    </citation>
    <scope>NUCLEOTIDE SEQUENCE</scope>
</reference>
<protein>
    <submittedName>
        <fullName evidence="2">HDC15712</fullName>
    </submittedName>
</protein>
<evidence type="ECO:0000313" key="2">
    <source>
        <dbReference type="EMBL" id="DAA04339.1"/>
    </source>
</evidence>
<proteinExistence type="predicted"/>
<feature type="region of interest" description="Disordered" evidence="1">
    <location>
        <begin position="1"/>
        <end position="61"/>
    </location>
</feature>
<evidence type="ECO:0000256" key="1">
    <source>
        <dbReference type="SAM" id="MobiDB-lite"/>
    </source>
</evidence>
<organism evidence="2">
    <name type="scientific">Drosophila melanogaster</name>
    <name type="common">Fruit fly</name>
    <dbReference type="NCBI Taxonomy" id="7227"/>
    <lineage>
        <taxon>Eukaryota</taxon>
        <taxon>Metazoa</taxon>
        <taxon>Ecdysozoa</taxon>
        <taxon>Arthropoda</taxon>
        <taxon>Hexapoda</taxon>
        <taxon>Insecta</taxon>
        <taxon>Pterygota</taxon>
        <taxon>Neoptera</taxon>
        <taxon>Endopterygota</taxon>
        <taxon>Diptera</taxon>
        <taxon>Brachycera</taxon>
        <taxon>Muscomorpha</taxon>
        <taxon>Ephydroidea</taxon>
        <taxon>Drosophilidae</taxon>
        <taxon>Drosophila</taxon>
        <taxon>Sophophora</taxon>
    </lineage>
</organism>
<accession>Q6IJ82</accession>
<gene>
    <name evidence="2" type="ORF">HDC15712</name>
</gene>
<name>Q6IJ82_DROME</name>